<evidence type="ECO:0000256" key="1">
    <source>
        <dbReference type="SAM" id="MobiDB-lite"/>
    </source>
</evidence>
<keyword evidence="2" id="KW-0812">Transmembrane</keyword>
<feature type="transmembrane region" description="Helical" evidence="2">
    <location>
        <begin position="74"/>
        <end position="93"/>
    </location>
</feature>
<sequence>MVLDEAGRRAPGFPHGDGGGAMTTVESTAPAVRTPFVLLLRVLAVLTMAAMLWQPTVAGLFTTGRVSYLTLHDIGAGVAALLVALDVVAAVLLRWPGRGSAALIPHAVAMLVLVGAQMALGFTHLLAVHLPLGVLLFGMALGFTARAFARRKP</sequence>
<evidence type="ECO:0000313" key="3">
    <source>
        <dbReference type="EMBL" id="BCJ27028.1"/>
    </source>
</evidence>
<feature type="transmembrane region" description="Helical" evidence="2">
    <location>
        <begin position="100"/>
        <end position="120"/>
    </location>
</feature>
<proteinExistence type="predicted"/>
<gene>
    <name evidence="3" type="ORF">Asera_11360</name>
</gene>
<dbReference type="AlphaFoldDB" id="A0A810KYC2"/>
<evidence type="ECO:0000256" key="2">
    <source>
        <dbReference type="SAM" id="Phobius"/>
    </source>
</evidence>
<feature type="transmembrane region" description="Helical" evidence="2">
    <location>
        <begin position="36"/>
        <end position="54"/>
    </location>
</feature>
<reference evidence="3" key="1">
    <citation type="submission" date="2020-08" db="EMBL/GenBank/DDBJ databases">
        <title>Whole genome shotgun sequence of Actinocatenispora sera NBRC 101916.</title>
        <authorList>
            <person name="Komaki H."/>
            <person name="Tamura T."/>
        </authorList>
    </citation>
    <scope>NUCLEOTIDE SEQUENCE</scope>
    <source>
        <strain evidence="3">NBRC 101916</strain>
    </source>
</reference>
<organism evidence="3 4">
    <name type="scientific">Actinocatenispora sera</name>
    <dbReference type="NCBI Taxonomy" id="390989"/>
    <lineage>
        <taxon>Bacteria</taxon>
        <taxon>Bacillati</taxon>
        <taxon>Actinomycetota</taxon>
        <taxon>Actinomycetes</taxon>
        <taxon>Micromonosporales</taxon>
        <taxon>Micromonosporaceae</taxon>
        <taxon>Actinocatenispora</taxon>
    </lineage>
</organism>
<feature type="transmembrane region" description="Helical" evidence="2">
    <location>
        <begin position="126"/>
        <end position="149"/>
    </location>
</feature>
<keyword evidence="2" id="KW-1133">Transmembrane helix</keyword>
<feature type="region of interest" description="Disordered" evidence="1">
    <location>
        <begin position="1"/>
        <end position="20"/>
    </location>
</feature>
<keyword evidence="2" id="KW-0472">Membrane</keyword>
<accession>A0A810KYC2</accession>
<dbReference type="KEGG" id="aser:Asera_11360"/>
<evidence type="ECO:0000313" key="4">
    <source>
        <dbReference type="Proteomes" id="UP000680750"/>
    </source>
</evidence>
<keyword evidence="4" id="KW-1185">Reference proteome</keyword>
<dbReference type="EMBL" id="AP023354">
    <property type="protein sequence ID" value="BCJ27028.1"/>
    <property type="molecule type" value="Genomic_DNA"/>
</dbReference>
<protein>
    <submittedName>
        <fullName evidence="3">Uncharacterized protein</fullName>
    </submittedName>
</protein>
<dbReference type="Proteomes" id="UP000680750">
    <property type="component" value="Chromosome"/>
</dbReference>
<name>A0A810KYC2_9ACTN</name>